<evidence type="ECO:0000313" key="3">
    <source>
        <dbReference type="Proteomes" id="UP000198548"/>
    </source>
</evidence>
<protein>
    <submittedName>
        <fullName evidence="2">Uncharacterized protein</fullName>
    </submittedName>
</protein>
<dbReference type="EMBL" id="FOBL01000011">
    <property type="protein sequence ID" value="SEL81620.1"/>
    <property type="molecule type" value="Genomic_DNA"/>
</dbReference>
<keyword evidence="4" id="KW-1185">Reference proteome</keyword>
<evidence type="ECO:0000313" key="4">
    <source>
        <dbReference type="Proteomes" id="UP000321425"/>
    </source>
</evidence>
<dbReference type="Proteomes" id="UP000198548">
    <property type="component" value="Unassembled WGS sequence"/>
</dbReference>
<name>A0A1H7T9Q7_9LACT</name>
<evidence type="ECO:0000313" key="1">
    <source>
        <dbReference type="EMBL" id="GEK89296.1"/>
    </source>
</evidence>
<sequence length="56" mass="6469">MGYEESGRPDSFFLYGFGDFDVLRRKNQTYGLNFEKFGLFVVPFISNLSKMGALVY</sequence>
<gene>
    <name evidence="1" type="ORF">APU01nite_13350</name>
    <name evidence="2" type="ORF">SAMN04488100_11162</name>
</gene>
<dbReference type="EMBL" id="BJUX01000013">
    <property type="protein sequence ID" value="GEK89296.1"/>
    <property type="molecule type" value="Genomic_DNA"/>
</dbReference>
<reference evidence="2 3" key="1">
    <citation type="submission" date="2016-10" db="EMBL/GenBank/DDBJ databases">
        <authorList>
            <person name="de Groot N.N."/>
        </authorList>
    </citation>
    <scope>NUCLEOTIDE SEQUENCE [LARGE SCALE GENOMIC DNA]</scope>
    <source>
        <strain evidence="2 3">DSM 19182</strain>
    </source>
</reference>
<reference evidence="1 4" key="2">
    <citation type="submission" date="2019-07" db="EMBL/GenBank/DDBJ databases">
        <title>Whole genome shotgun sequence of Alkalibacterium putridalgicola NBRC 103243.</title>
        <authorList>
            <person name="Hosoyama A."/>
            <person name="Uohara A."/>
            <person name="Ohji S."/>
            <person name="Ichikawa N."/>
        </authorList>
    </citation>
    <scope>NUCLEOTIDE SEQUENCE [LARGE SCALE GENOMIC DNA]</scope>
    <source>
        <strain evidence="1 4">NBRC 103243</strain>
    </source>
</reference>
<evidence type="ECO:0000313" key="2">
    <source>
        <dbReference type="EMBL" id="SEL81620.1"/>
    </source>
</evidence>
<dbReference type="STRING" id="426703.SAMN04488100_11162"/>
<accession>A0A1H7T9Q7</accession>
<dbReference type="AlphaFoldDB" id="A0A1H7T9Q7"/>
<proteinExistence type="predicted"/>
<organism evidence="2 3">
    <name type="scientific">Alkalibacterium putridalgicola</name>
    <dbReference type="NCBI Taxonomy" id="426703"/>
    <lineage>
        <taxon>Bacteria</taxon>
        <taxon>Bacillati</taxon>
        <taxon>Bacillota</taxon>
        <taxon>Bacilli</taxon>
        <taxon>Lactobacillales</taxon>
        <taxon>Carnobacteriaceae</taxon>
        <taxon>Alkalibacterium</taxon>
    </lineage>
</organism>
<dbReference type="Proteomes" id="UP000321425">
    <property type="component" value="Unassembled WGS sequence"/>
</dbReference>